<dbReference type="InterPro" id="IPR022083">
    <property type="entry name" value="KBP"/>
</dbReference>
<evidence type="ECO:0000256" key="1">
    <source>
        <dbReference type="ARBA" id="ARBA00004245"/>
    </source>
</evidence>
<dbReference type="PANTHER" id="PTHR46321:SF1">
    <property type="entry name" value="KIF-BINDING PROTEIN"/>
    <property type="match status" value="1"/>
</dbReference>
<dbReference type="AlphaFoldDB" id="A0A0V0QHK5"/>
<comment type="similarity">
    <text evidence="2">Belongs to the KIF-binding protein family.</text>
</comment>
<comment type="subcellular location">
    <subcellularLocation>
        <location evidence="1">Cytoplasm</location>
        <location evidence="1">Cytoskeleton</location>
    </subcellularLocation>
</comment>
<evidence type="ECO:0000313" key="7">
    <source>
        <dbReference type="EMBL" id="KRX01654.1"/>
    </source>
</evidence>
<evidence type="ECO:0000256" key="2">
    <source>
        <dbReference type="ARBA" id="ARBA00010305"/>
    </source>
</evidence>
<feature type="compositionally biased region" description="Acidic residues" evidence="6">
    <location>
        <begin position="70"/>
        <end position="81"/>
    </location>
</feature>
<proteinExistence type="inferred from homology"/>
<dbReference type="InterPro" id="IPR011990">
    <property type="entry name" value="TPR-like_helical_dom_sf"/>
</dbReference>
<feature type="region of interest" description="Disordered" evidence="6">
    <location>
        <begin position="61"/>
        <end position="81"/>
    </location>
</feature>
<dbReference type="SUPFAM" id="SSF48452">
    <property type="entry name" value="TPR-like"/>
    <property type="match status" value="1"/>
</dbReference>
<evidence type="ECO:0000256" key="4">
    <source>
        <dbReference type="ARBA" id="ARBA00022490"/>
    </source>
</evidence>
<keyword evidence="5" id="KW-0206">Cytoskeleton</keyword>
<sequence>MKSDEIEIFLKSEFQQTLEKGENLANKIAPEEEPYVFKYQQREILEQLMKNHFLSEIKYTAEKEQKNENQEEDSEDQMTEDDEQNLIAAKMILNIQLGQNYQECEEGGQAIKFFNQALQLIRKIKAENMYRYYNFLQELYNIFGILYINRDENQQGMGFLGKAVDLYNAIIESSIPQEDIINNSQKINDTQNQNFYFYYEGGLSKERTESLYTHTLFYLAQGYTKFDQKELAAKYCGLTMKRQFKNKTYELKDFCVNCISLSDFYAGMHNFQQGEYLILAALSLIPEGKKRKLRATLEMSLGFLLFEYLKISVKILAEDRLEEEGKHLKEVFNTRSLEFEGIQIPMKEIEVKKDFDEVKSIFRQANTQFKKALNYFVLDGFVTEHIQILEQQGEMYKQLAILESDFKKKQGLYERRLELLEPVFSQINSKSFQQTWEKLLVEVAETYNFLFEQIFMYLFVEEKEKPKPKHFTKLNQYGEKVIELYGKINEILVEDKDTERNAAYYNTVITAKFNQAKAYSRVFKQEKQDKVQYLIQSMKSYQWIMKYIDTQVPKNLRESSLEFDQQYDMCQEMVNMLPAKIDKVNAGII</sequence>
<keyword evidence="4" id="KW-0963">Cytoplasm</keyword>
<evidence type="ECO:0000256" key="6">
    <source>
        <dbReference type="SAM" id="MobiDB-lite"/>
    </source>
</evidence>
<dbReference type="OMA" id="ICRECWY"/>
<organism evidence="7 8">
    <name type="scientific">Pseudocohnilembus persalinus</name>
    <name type="common">Ciliate</name>
    <dbReference type="NCBI Taxonomy" id="266149"/>
    <lineage>
        <taxon>Eukaryota</taxon>
        <taxon>Sar</taxon>
        <taxon>Alveolata</taxon>
        <taxon>Ciliophora</taxon>
        <taxon>Intramacronucleata</taxon>
        <taxon>Oligohymenophorea</taxon>
        <taxon>Scuticociliatia</taxon>
        <taxon>Philasterida</taxon>
        <taxon>Pseudocohnilembidae</taxon>
        <taxon>Pseudocohnilembus</taxon>
    </lineage>
</organism>
<comment type="caution">
    <text evidence="7">The sequence shown here is derived from an EMBL/GenBank/DDBJ whole genome shotgun (WGS) entry which is preliminary data.</text>
</comment>
<dbReference type="GO" id="GO:0005856">
    <property type="term" value="C:cytoskeleton"/>
    <property type="evidence" value="ECO:0007669"/>
    <property type="project" value="UniProtKB-SubCell"/>
</dbReference>
<protein>
    <recommendedName>
        <fullName evidence="3">KIF-binding protein</fullName>
    </recommendedName>
</protein>
<evidence type="ECO:0000256" key="5">
    <source>
        <dbReference type="ARBA" id="ARBA00023212"/>
    </source>
</evidence>
<dbReference type="PANTHER" id="PTHR46321">
    <property type="entry name" value="KIF1-BINDING PROTEIN"/>
    <property type="match status" value="1"/>
</dbReference>
<gene>
    <name evidence="7" type="ORF">PPERSA_03738</name>
</gene>
<dbReference type="InParanoid" id="A0A0V0QHK5"/>
<dbReference type="OrthoDB" id="409897at2759"/>
<evidence type="ECO:0000313" key="8">
    <source>
        <dbReference type="Proteomes" id="UP000054937"/>
    </source>
</evidence>
<dbReference type="Pfam" id="PF12309">
    <property type="entry name" value="KBP_C"/>
    <property type="match status" value="1"/>
</dbReference>
<dbReference type="EMBL" id="LDAU01000168">
    <property type="protein sequence ID" value="KRX01654.1"/>
    <property type="molecule type" value="Genomic_DNA"/>
</dbReference>
<evidence type="ECO:0000256" key="3">
    <source>
        <dbReference type="ARBA" id="ARBA00016840"/>
    </source>
</evidence>
<dbReference type="Proteomes" id="UP000054937">
    <property type="component" value="Unassembled WGS sequence"/>
</dbReference>
<reference evidence="7 8" key="1">
    <citation type="journal article" date="2015" name="Sci. Rep.">
        <title>Genome of the facultative scuticociliatosis pathogen Pseudocohnilembus persalinus provides insight into its virulence through horizontal gene transfer.</title>
        <authorList>
            <person name="Xiong J."/>
            <person name="Wang G."/>
            <person name="Cheng J."/>
            <person name="Tian M."/>
            <person name="Pan X."/>
            <person name="Warren A."/>
            <person name="Jiang C."/>
            <person name="Yuan D."/>
            <person name="Miao W."/>
        </authorList>
    </citation>
    <scope>NUCLEOTIDE SEQUENCE [LARGE SCALE GENOMIC DNA]</scope>
    <source>
        <strain evidence="7">36N120E</strain>
    </source>
</reference>
<accession>A0A0V0QHK5</accession>
<name>A0A0V0QHK5_PSEPJ</name>
<keyword evidence="8" id="KW-1185">Reference proteome</keyword>